<dbReference type="SUPFAM" id="SSF51905">
    <property type="entry name" value="FAD/NAD(P)-binding domain"/>
    <property type="match status" value="1"/>
</dbReference>
<dbReference type="PANTHER" id="PTHR13847:SF284">
    <property type="entry name" value="FAD DEPENDENT OXIDOREDUCTASE DOMAIN-CONTAINING PROTEIN"/>
    <property type="match status" value="1"/>
</dbReference>
<evidence type="ECO:0000313" key="4">
    <source>
        <dbReference type="Proteomes" id="UP000309340"/>
    </source>
</evidence>
<dbReference type="EMBL" id="NAJQ01000216">
    <property type="protein sequence ID" value="TKA74702.1"/>
    <property type="molecule type" value="Genomic_DNA"/>
</dbReference>
<dbReference type="Gene3D" id="3.30.9.10">
    <property type="entry name" value="D-Amino Acid Oxidase, subunit A, domain 2"/>
    <property type="match status" value="1"/>
</dbReference>
<dbReference type="Proteomes" id="UP000309340">
    <property type="component" value="Unassembled WGS sequence"/>
</dbReference>
<dbReference type="GO" id="GO:0005737">
    <property type="term" value="C:cytoplasm"/>
    <property type="evidence" value="ECO:0007669"/>
    <property type="project" value="TreeGrafter"/>
</dbReference>
<dbReference type="AlphaFoldDB" id="A0A4U0XD51"/>
<proteinExistence type="predicted"/>
<evidence type="ECO:0000259" key="2">
    <source>
        <dbReference type="Pfam" id="PF01266"/>
    </source>
</evidence>
<evidence type="ECO:0000313" key="3">
    <source>
        <dbReference type="EMBL" id="TKA74702.1"/>
    </source>
</evidence>
<name>A0A4U0XD51_9PEZI</name>
<organism evidence="3 4">
    <name type="scientific">Friedmanniomyces simplex</name>
    <dbReference type="NCBI Taxonomy" id="329884"/>
    <lineage>
        <taxon>Eukaryota</taxon>
        <taxon>Fungi</taxon>
        <taxon>Dikarya</taxon>
        <taxon>Ascomycota</taxon>
        <taxon>Pezizomycotina</taxon>
        <taxon>Dothideomycetes</taxon>
        <taxon>Dothideomycetidae</taxon>
        <taxon>Mycosphaerellales</taxon>
        <taxon>Teratosphaeriaceae</taxon>
        <taxon>Friedmanniomyces</taxon>
    </lineage>
</organism>
<dbReference type="PANTHER" id="PTHR13847">
    <property type="entry name" value="SARCOSINE DEHYDROGENASE-RELATED"/>
    <property type="match status" value="1"/>
</dbReference>
<dbReference type="Pfam" id="PF01266">
    <property type="entry name" value="DAO"/>
    <property type="match status" value="1"/>
</dbReference>
<evidence type="ECO:0000256" key="1">
    <source>
        <dbReference type="SAM" id="MobiDB-lite"/>
    </source>
</evidence>
<dbReference type="InterPro" id="IPR006076">
    <property type="entry name" value="FAD-dep_OxRdtase"/>
</dbReference>
<accession>A0A4U0XD51</accession>
<gene>
    <name evidence="3" type="ORF">B0A55_05097</name>
</gene>
<feature type="domain" description="FAD dependent oxidoreductase" evidence="2">
    <location>
        <begin position="51"/>
        <end position="438"/>
    </location>
</feature>
<dbReference type="InterPro" id="IPR036188">
    <property type="entry name" value="FAD/NAD-bd_sf"/>
</dbReference>
<feature type="region of interest" description="Disordered" evidence="1">
    <location>
        <begin position="1"/>
        <end position="24"/>
    </location>
</feature>
<sequence length="488" mass="52563">MPRDPNTPTMEERAKIPPGLPRPHPTVSYWQEPPADIADLRTTTDLPAKADYVIVGSGISGVCIAYNILCKQPNASVVALEARQAASGATGRNGGHTKAASYRSFLDHERELGLDEAIRIARLEYANVKATHGFARKHGITCDATPCSTVDIMYSQTHLDAGKEAIQRMRETMGKGDPAADYRVFDAVQASKTFLTPSALGAFEYAAGSLSAYAFTVGVLKLALSKGLNLQTTTPAESIVSGTESGQTVWKVKTPRGYIETPSLILATNGYTAHLLPQMQGLIVPLHGQVVAQRPGLDLPQTGLASTYSFVHETGYEYMITRPPGTPDQGTMVIGGGLWQLPNSGASRYGETDDTTLEPTITNLLGDCTTEYFGTNWGDDHASGRIRKEWSGIMGASADGLPYVGAMPDMPAGLWISAAFNGHGMVWCLKAAEALVEMMIGDEAAQRAVDEWFPRSARMSRDRMGVSFMGRKDLRAPGEAKFGERSRL</sequence>
<dbReference type="STRING" id="329884.A0A4U0XD51"/>
<comment type="caution">
    <text evidence="3">The sequence shown here is derived from an EMBL/GenBank/DDBJ whole genome shotgun (WGS) entry which is preliminary data.</text>
</comment>
<protein>
    <recommendedName>
        <fullName evidence="2">FAD dependent oxidoreductase domain-containing protein</fullName>
    </recommendedName>
</protein>
<reference evidence="3 4" key="1">
    <citation type="submission" date="2017-03" db="EMBL/GenBank/DDBJ databases">
        <title>Genomes of endolithic fungi from Antarctica.</title>
        <authorList>
            <person name="Coleine C."/>
            <person name="Masonjones S."/>
            <person name="Stajich J.E."/>
        </authorList>
    </citation>
    <scope>NUCLEOTIDE SEQUENCE [LARGE SCALE GENOMIC DNA]</scope>
    <source>
        <strain evidence="3 4">CCFEE 5184</strain>
    </source>
</reference>
<dbReference type="OrthoDB" id="429143at2759"/>
<keyword evidence="4" id="KW-1185">Reference proteome</keyword>
<dbReference type="Gene3D" id="3.50.50.60">
    <property type="entry name" value="FAD/NAD(P)-binding domain"/>
    <property type="match status" value="1"/>
</dbReference>